<keyword evidence="6" id="KW-0029">Amino-acid transport</keyword>
<name>A0AAI8FS49_FRATH</name>
<feature type="transmembrane region" description="Helical" evidence="9">
    <location>
        <begin position="35"/>
        <end position="63"/>
    </location>
</feature>
<dbReference type="PANTHER" id="PTHR46997:SF2">
    <property type="entry name" value="TYROSINE-SPECIFIC TRANSPORT SYSTEM"/>
    <property type="match status" value="1"/>
</dbReference>
<evidence type="ECO:0000256" key="5">
    <source>
        <dbReference type="ARBA" id="ARBA00022692"/>
    </source>
</evidence>
<evidence type="ECO:0000256" key="7">
    <source>
        <dbReference type="ARBA" id="ARBA00022989"/>
    </source>
</evidence>
<proteinExistence type="predicted"/>
<dbReference type="EMBL" id="AM233362">
    <property type="protein sequence ID" value="CAJ79275.1"/>
    <property type="molecule type" value="Genomic_DNA"/>
</dbReference>
<keyword evidence="5 9" id="KW-0812">Transmembrane</keyword>
<dbReference type="Pfam" id="PF03222">
    <property type="entry name" value="Trp_Tyr_perm"/>
    <property type="match status" value="1"/>
</dbReference>
<keyword evidence="8 9" id="KW-0472">Membrane</keyword>
<dbReference type="GO" id="GO:0005886">
    <property type="term" value="C:plasma membrane"/>
    <property type="evidence" value="ECO:0007669"/>
    <property type="project" value="UniProtKB-SubCell"/>
</dbReference>
<feature type="transmembrane region" description="Helical" evidence="9">
    <location>
        <begin position="84"/>
        <end position="106"/>
    </location>
</feature>
<evidence type="ECO:0000313" key="10">
    <source>
        <dbReference type="EMBL" id="AJI58158.1"/>
    </source>
</evidence>
<evidence type="ECO:0000256" key="9">
    <source>
        <dbReference type="SAM" id="Phobius"/>
    </source>
</evidence>
<evidence type="ECO:0000313" key="11">
    <source>
        <dbReference type="EMBL" id="CAJ79275.1"/>
    </source>
</evidence>
<evidence type="ECO:0000256" key="1">
    <source>
        <dbReference type="ARBA" id="ARBA00004429"/>
    </source>
</evidence>
<reference evidence="11" key="4">
    <citation type="submission" date="2015-02" db="EMBL/GenBank/DDBJ databases">
        <title>Complete genome sequence of Francisella tularensis LVS (Live Vaccine Strain).</title>
        <authorList>
            <person name="Chain P."/>
            <person name="Larimer F."/>
            <person name="Land M."/>
            <person name="Stilwagen S."/>
            <person name="Larsson P."/>
            <person name="Bearden S."/>
            <person name="Chu M."/>
            <person name="Oyston P."/>
            <person name="Forsman M."/>
            <person name="Andersson S."/>
            <person name="Lindler L."/>
            <person name="Titball R."/>
            <person name="Garcia E."/>
        </authorList>
    </citation>
    <scope>NUCLEOTIDE SEQUENCE</scope>
    <source>
        <strain evidence="11">LVS</strain>
    </source>
</reference>
<evidence type="ECO:0000256" key="3">
    <source>
        <dbReference type="ARBA" id="ARBA00022475"/>
    </source>
</evidence>
<keyword evidence="2" id="KW-0813">Transport</keyword>
<comment type="subcellular location">
    <subcellularLocation>
        <location evidence="1">Cell inner membrane</location>
        <topology evidence="1">Multi-pass membrane protein</topology>
    </subcellularLocation>
</comment>
<dbReference type="InterPro" id="IPR018227">
    <property type="entry name" value="Amino_acid_transport_2"/>
</dbReference>
<evidence type="ECO:0000256" key="4">
    <source>
        <dbReference type="ARBA" id="ARBA00022519"/>
    </source>
</evidence>
<evidence type="ECO:0000313" key="13">
    <source>
        <dbReference type="Proteomes" id="UP000031874"/>
    </source>
</evidence>
<reference evidence="12" key="2">
    <citation type="submission" date="2006-03" db="EMBL/GenBank/DDBJ databases">
        <title>Complete genome sequence of Francisella tularensis LVS (Live Vaccine Strain).</title>
        <authorList>
            <person name="Chain P."/>
            <person name="Larimer F."/>
            <person name="Land M."/>
            <person name="Stilwagen S."/>
            <person name="Larsson P."/>
            <person name="Bearden S."/>
            <person name="Chu M."/>
            <person name="Oyston P."/>
            <person name="Forsman M."/>
            <person name="Andersson S."/>
            <person name="Lindler L."/>
            <person name="Titball R."/>
            <person name="Garcia E."/>
        </authorList>
    </citation>
    <scope>NUCLEOTIDE SEQUENCE [LARGE SCALE GENOMIC DNA]</scope>
    <source>
        <strain evidence="12">LVS</strain>
    </source>
</reference>
<evidence type="ECO:0000313" key="12">
    <source>
        <dbReference type="Proteomes" id="UP000001944"/>
    </source>
</evidence>
<keyword evidence="4" id="KW-0997">Cell inner membrane</keyword>
<reference evidence="11" key="1">
    <citation type="submission" date="2006-02" db="EMBL/GenBank/DDBJ databases">
        <authorList>
            <consortium name="Microbial Genomics Group"/>
            <consortium name="Lawrence Livermore National Laboratory"/>
            <consortium name="and the Genome Analysis Group"/>
            <consortium name="Oak Ridge National Laboratory"/>
            <person name="Larimer F.W."/>
        </authorList>
    </citation>
    <scope>NUCLEOTIDE SEQUENCE</scope>
    <source>
        <strain evidence="11">LVS</strain>
    </source>
</reference>
<keyword evidence="7 9" id="KW-1133">Transmembrane helix</keyword>
<accession>A0AAI8FS49</accession>
<sequence length="107" mass="12150">MISINKQIGCIFIIIGTSLGGGILAIPMILSYFGAIIGCLIMFLMWLLMTYSTLAVAEACLHFEKGISYLGLAHKLFKKTWDCCLYLCIWDTLWYVSSLYISYRFIL</sequence>
<dbReference type="InterPro" id="IPR013059">
    <property type="entry name" value="Trp_tyr_transpt"/>
</dbReference>
<evidence type="ECO:0000256" key="8">
    <source>
        <dbReference type="ARBA" id="ARBA00023136"/>
    </source>
</evidence>
<reference evidence="10 13" key="3">
    <citation type="journal article" date="2015" name="Genome Announc.">
        <title>Genome sequencing of 18 francisella strains to aid in assay development and testing.</title>
        <authorList>
            <person name="Johnson S.L."/>
            <person name="Daligault H.E."/>
            <person name="Davenport K.W."/>
            <person name="Coyne S.R."/>
            <person name="Frey K.G."/>
            <person name="Koroleva G.I."/>
            <person name="Broomall S.M."/>
            <person name="Bishop-Lilly K.A."/>
            <person name="Bruce D.C."/>
            <person name="Chertkov O."/>
            <person name="Freitas T."/>
            <person name="Jaissle J."/>
            <person name="Ladner J.T."/>
            <person name="Rosenzweig C.N."/>
            <person name="Gibbons H.S."/>
            <person name="Palacios G.F."/>
            <person name="Redden C.L."/>
            <person name="Xu Y."/>
            <person name="Minogue T.D."/>
            <person name="Chain P.S."/>
        </authorList>
    </citation>
    <scope>NUCLEOTIDE SEQUENCE [LARGE SCALE GENOMIC DNA]</scope>
    <source>
        <strain evidence="10 13">LVS</strain>
    </source>
</reference>
<dbReference type="Proteomes" id="UP000001944">
    <property type="component" value="Chromosome"/>
</dbReference>
<organism evidence="10 13">
    <name type="scientific">Francisella tularensis subsp. holarctica (strain LVS)</name>
    <dbReference type="NCBI Taxonomy" id="376619"/>
    <lineage>
        <taxon>Bacteria</taxon>
        <taxon>Pseudomonadati</taxon>
        <taxon>Pseudomonadota</taxon>
        <taxon>Gammaproteobacteria</taxon>
        <taxon>Thiotrichales</taxon>
        <taxon>Francisellaceae</taxon>
        <taxon>Francisella</taxon>
    </lineage>
</organism>
<dbReference type="GO" id="GO:0015173">
    <property type="term" value="F:aromatic amino acid transmembrane transporter activity"/>
    <property type="evidence" value="ECO:0007669"/>
    <property type="project" value="InterPro"/>
</dbReference>
<dbReference type="AlphaFoldDB" id="A0AAI8FS49"/>
<dbReference type="EMBL" id="CP009694">
    <property type="protein sequence ID" value="AJI58158.1"/>
    <property type="molecule type" value="Genomic_DNA"/>
</dbReference>
<dbReference type="GO" id="GO:0003333">
    <property type="term" value="P:amino acid transmembrane transport"/>
    <property type="evidence" value="ECO:0007669"/>
    <property type="project" value="InterPro"/>
</dbReference>
<evidence type="ECO:0000256" key="2">
    <source>
        <dbReference type="ARBA" id="ARBA00022448"/>
    </source>
</evidence>
<dbReference type="KEGG" id="ftl:FTL_0836"/>
<dbReference type="Proteomes" id="UP000031874">
    <property type="component" value="Chromosome"/>
</dbReference>
<protein>
    <submittedName>
        <fullName evidence="10">Tryptophan/tyrosine permease family protein</fullName>
    </submittedName>
</protein>
<gene>
    <name evidence="11" type="ordered locus">FTL_0836</name>
    <name evidence="10" type="ORF">AW21_1731</name>
</gene>
<dbReference type="PANTHER" id="PTHR46997">
    <property type="entry name" value="LOW AFFINITY TRYPTOPHAN PERMEASE-RELATED"/>
    <property type="match status" value="1"/>
</dbReference>
<evidence type="ECO:0000256" key="6">
    <source>
        <dbReference type="ARBA" id="ARBA00022970"/>
    </source>
</evidence>
<feature type="transmembrane region" description="Helical" evidence="9">
    <location>
        <begin position="7"/>
        <end position="29"/>
    </location>
</feature>
<keyword evidence="3" id="KW-1003">Cell membrane</keyword>